<name>A0ABY0FJP8_9BACT</name>
<evidence type="ECO:0000313" key="15">
    <source>
        <dbReference type="EMBL" id="RYC72514.1"/>
    </source>
</evidence>
<keyword evidence="5 14" id="KW-1003">Cell membrane</keyword>
<comment type="subcellular location">
    <subcellularLocation>
        <location evidence="1 14">Cell membrane</location>
        <topology evidence="1 14">Multi-pass membrane protein</topology>
    </subcellularLocation>
</comment>
<dbReference type="GO" id="GO:0050380">
    <property type="term" value="F:undecaprenyl-diphosphatase activity"/>
    <property type="evidence" value="ECO:0007669"/>
    <property type="project" value="UniProtKB-EC"/>
</dbReference>
<evidence type="ECO:0000256" key="11">
    <source>
        <dbReference type="ARBA" id="ARBA00032707"/>
    </source>
</evidence>
<keyword evidence="6 14" id="KW-0812">Transmembrane</keyword>
<sequence length="275" mass="30716">MDIITVFKVAIVAIIEGITEWLPISSSSHIMLFDKIVGLNFTNEFKEVFLVVIQLGAILAIIVTYFNLLNPISEKKSYKERKETWELWGKILVASIPAGILGAILNKTIDSKLENFIVISTTLILYGAIFILLEKFIFNKNKKAKVQKINEISYTDALKIGGFQVLSLIPGTSRSGSTILGGVLSGFSRSVATEFSFLIAIPVMFGASALKILKYGLHFSEVELFYMALATVIAFVVSMAVVRRIIAYLKKHSFEIFGWYRILLGMLIILCFILR</sequence>
<keyword evidence="14" id="KW-0133">Cell shape</keyword>
<gene>
    <name evidence="14 15" type="primary">uppP</name>
    <name evidence="15" type="ORF">G6CMJM_00441</name>
</gene>
<dbReference type="PANTHER" id="PTHR30622:SF3">
    <property type="entry name" value="UNDECAPRENYL-DIPHOSPHATASE"/>
    <property type="match status" value="1"/>
</dbReference>
<keyword evidence="10 14" id="KW-0046">Antibiotic resistance</keyword>
<evidence type="ECO:0000256" key="1">
    <source>
        <dbReference type="ARBA" id="ARBA00004651"/>
    </source>
</evidence>
<dbReference type="PANTHER" id="PTHR30622">
    <property type="entry name" value="UNDECAPRENYL-DIPHOSPHATASE"/>
    <property type="match status" value="1"/>
</dbReference>
<evidence type="ECO:0000256" key="14">
    <source>
        <dbReference type="HAMAP-Rule" id="MF_01006"/>
    </source>
</evidence>
<evidence type="ECO:0000313" key="16">
    <source>
        <dbReference type="Proteomes" id="UP001190925"/>
    </source>
</evidence>
<dbReference type="EMBL" id="PRLK01000006">
    <property type="protein sequence ID" value="RYC72514.1"/>
    <property type="molecule type" value="Genomic_DNA"/>
</dbReference>
<comment type="miscellaneous">
    <text evidence="14">Bacitracin is thought to be involved in the inhibition of peptidoglycan synthesis by sequestering undecaprenyl diphosphate, thereby reducing the pool of lipid carrier available.</text>
</comment>
<evidence type="ECO:0000256" key="8">
    <source>
        <dbReference type="ARBA" id="ARBA00022989"/>
    </source>
</evidence>
<evidence type="ECO:0000256" key="2">
    <source>
        <dbReference type="ARBA" id="ARBA00010621"/>
    </source>
</evidence>
<evidence type="ECO:0000256" key="13">
    <source>
        <dbReference type="ARBA" id="ARBA00047594"/>
    </source>
</evidence>
<evidence type="ECO:0000256" key="4">
    <source>
        <dbReference type="ARBA" id="ARBA00021581"/>
    </source>
</evidence>
<keyword evidence="14" id="KW-0961">Cell wall biogenesis/degradation</keyword>
<proteinExistence type="inferred from homology"/>
<reference evidence="15 16" key="1">
    <citation type="journal article" date="2018" name="bioRxiv">
        <title>Evidence of independent acquisition and adaption of ultra-small bacteria to human hosts across the highly diverse yet reduced genomes of the phylum Saccharibacteria.</title>
        <authorList>
            <person name="McLean J.S."/>
            <person name="Bor B."/>
            <person name="To T.T."/>
            <person name="Liu Q."/>
            <person name="Kearns K.A."/>
            <person name="Solden L.M."/>
            <person name="Wrighton K.C."/>
            <person name="He X."/>
            <person name="Shi W."/>
        </authorList>
    </citation>
    <scope>NUCLEOTIDE SEQUENCE [LARGE SCALE GENOMIC DNA]</scope>
    <source>
        <strain evidence="15 16">TM7_CMJM_G6_1_HOT_870</strain>
    </source>
</reference>
<comment type="catalytic activity">
    <reaction evidence="13 14">
        <text>di-trans,octa-cis-undecaprenyl diphosphate + H2O = di-trans,octa-cis-undecaprenyl phosphate + phosphate + H(+)</text>
        <dbReference type="Rhea" id="RHEA:28094"/>
        <dbReference type="ChEBI" id="CHEBI:15377"/>
        <dbReference type="ChEBI" id="CHEBI:15378"/>
        <dbReference type="ChEBI" id="CHEBI:43474"/>
        <dbReference type="ChEBI" id="CHEBI:58405"/>
        <dbReference type="ChEBI" id="CHEBI:60392"/>
        <dbReference type="EC" id="3.6.1.27"/>
    </reaction>
</comment>
<dbReference type="Proteomes" id="UP001190925">
    <property type="component" value="Unassembled WGS sequence"/>
</dbReference>
<keyword evidence="16" id="KW-1185">Reference proteome</keyword>
<dbReference type="HAMAP" id="MF_01006">
    <property type="entry name" value="Undec_diphosphatase"/>
    <property type="match status" value="1"/>
</dbReference>
<dbReference type="RefSeq" id="WP_129718842.1">
    <property type="nucleotide sequence ID" value="NZ_PRLK01000006.1"/>
</dbReference>
<evidence type="ECO:0000256" key="3">
    <source>
        <dbReference type="ARBA" id="ARBA00012374"/>
    </source>
</evidence>
<feature type="transmembrane region" description="Helical" evidence="14">
    <location>
        <begin position="48"/>
        <end position="66"/>
    </location>
</feature>
<feature type="transmembrane region" description="Helical" evidence="14">
    <location>
        <begin position="117"/>
        <end position="138"/>
    </location>
</feature>
<evidence type="ECO:0000256" key="10">
    <source>
        <dbReference type="ARBA" id="ARBA00023251"/>
    </source>
</evidence>
<feature type="transmembrane region" description="Helical" evidence="14">
    <location>
        <begin position="258"/>
        <end position="274"/>
    </location>
</feature>
<feature type="transmembrane region" description="Helical" evidence="14">
    <location>
        <begin position="195"/>
        <end position="213"/>
    </location>
</feature>
<feature type="transmembrane region" description="Helical" evidence="14">
    <location>
        <begin position="225"/>
        <end position="246"/>
    </location>
</feature>
<keyword evidence="9 14" id="KW-0472">Membrane</keyword>
<evidence type="ECO:0000256" key="6">
    <source>
        <dbReference type="ARBA" id="ARBA00022692"/>
    </source>
</evidence>
<accession>A0ABY0FJP8</accession>
<keyword evidence="14" id="KW-0573">Peptidoglycan synthesis</keyword>
<evidence type="ECO:0000256" key="5">
    <source>
        <dbReference type="ARBA" id="ARBA00022475"/>
    </source>
</evidence>
<reference evidence="15 16" key="2">
    <citation type="journal article" date="2020" name="Cell Rep.">
        <title>Acquisition and Adaptation of Ultra-small Parasitic Reduced Genome Bacteria to Mammalian Hosts.</title>
        <authorList>
            <person name="McLean J.S."/>
            <person name="Bor B."/>
            <person name="Kerns K.A."/>
            <person name="Liu Q."/>
            <person name="To T.T."/>
            <person name="Solden L."/>
            <person name="Hendrickson E.L."/>
            <person name="Wrighton K."/>
            <person name="Shi W."/>
            <person name="He X."/>
        </authorList>
    </citation>
    <scope>NUCLEOTIDE SEQUENCE [LARGE SCALE GENOMIC DNA]</scope>
    <source>
        <strain evidence="15 16">TM7_CMJM_G6_1_HOT_870</strain>
    </source>
</reference>
<feature type="transmembrane region" description="Helical" evidence="14">
    <location>
        <begin position="87"/>
        <end position="105"/>
    </location>
</feature>
<evidence type="ECO:0000256" key="9">
    <source>
        <dbReference type="ARBA" id="ARBA00023136"/>
    </source>
</evidence>
<dbReference type="Pfam" id="PF02673">
    <property type="entry name" value="BacA"/>
    <property type="match status" value="1"/>
</dbReference>
<comment type="caution">
    <text evidence="15">The sequence shown here is derived from an EMBL/GenBank/DDBJ whole genome shotgun (WGS) entry which is preliminary data.</text>
</comment>
<comment type="function">
    <text evidence="14">Catalyzes the dephosphorylation of undecaprenyl diphosphate (UPP). Confers resistance to bacitracin.</text>
</comment>
<protein>
    <recommendedName>
        <fullName evidence="4 14">Undecaprenyl-diphosphatase</fullName>
        <ecNumber evidence="3 14">3.6.1.27</ecNumber>
    </recommendedName>
    <alternativeName>
        <fullName evidence="12 14">Bacitracin resistance protein</fullName>
    </alternativeName>
    <alternativeName>
        <fullName evidence="11 14">Undecaprenyl pyrophosphate phosphatase</fullName>
    </alternativeName>
</protein>
<comment type="similarity">
    <text evidence="2 14">Belongs to the UppP family.</text>
</comment>
<dbReference type="EC" id="3.6.1.27" evidence="3 14"/>
<keyword evidence="8 14" id="KW-1133">Transmembrane helix</keyword>
<dbReference type="InterPro" id="IPR003824">
    <property type="entry name" value="UppP"/>
</dbReference>
<keyword evidence="7 14" id="KW-0378">Hydrolase</keyword>
<dbReference type="NCBIfam" id="NF001391">
    <property type="entry name" value="PRK00281.1-5"/>
    <property type="match status" value="1"/>
</dbReference>
<organism evidence="15 16">
    <name type="scientific">Candidatus Nanogingivalis gingivitcus</name>
    <dbReference type="NCBI Taxonomy" id="2171992"/>
    <lineage>
        <taxon>Bacteria</taxon>
        <taxon>Candidatus Saccharimonadota</taxon>
        <taxon>Candidatus Nanosyncoccalia</taxon>
        <taxon>Candidatus Nanogingivales</taxon>
        <taxon>Candidatus Nanogingivalaceae</taxon>
        <taxon>Candidatus Nanogingivalis</taxon>
    </lineage>
</organism>
<evidence type="ECO:0000256" key="12">
    <source>
        <dbReference type="ARBA" id="ARBA00032932"/>
    </source>
</evidence>
<evidence type="ECO:0000256" key="7">
    <source>
        <dbReference type="ARBA" id="ARBA00022801"/>
    </source>
</evidence>